<evidence type="ECO:0000313" key="3">
    <source>
        <dbReference type="Proteomes" id="UP001295684"/>
    </source>
</evidence>
<evidence type="ECO:0000313" key="2">
    <source>
        <dbReference type="EMBL" id="CAI2379314.1"/>
    </source>
</evidence>
<dbReference type="Proteomes" id="UP001295684">
    <property type="component" value="Unassembled WGS sequence"/>
</dbReference>
<gene>
    <name evidence="2" type="ORF">ECRASSUSDP1_LOCUS20723</name>
</gene>
<feature type="transmembrane region" description="Helical" evidence="1">
    <location>
        <begin position="33"/>
        <end position="54"/>
    </location>
</feature>
<sequence>MSMRPSWPAASCLQEQSFFCASFMLFLDDICELLFSLLILEHFFCSSFSLLKFLKSFYTSVLCWTLLTLIFDWICSLICFLRCWSFSCSFLFWSFLCSLWRSIFWFLFLCSIILLAFFFVSLILILSCTFFMHEKGFRFANNSKSSSDLILLLL</sequence>
<keyword evidence="3" id="KW-1185">Reference proteome</keyword>
<feature type="transmembrane region" description="Helical" evidence="1">
    <location>
        <begin position="102"/>
        <end position="132"/>
    </location>
</feature>
<evidence type="ECO:0000256" key="1">
    <source>
        <dbReference type="SAM" id="Phobius"/>
    </source>
</evidence>
<dbReference type="AlphaFoldDB" id="A0AAD1XUT9"/>
<organism evidence="2 3">
    <name type="scientific">Euplotes crassus</name>
    <dbReference type="NCBI Taxonomy" id="5936"/>
    <lineage>
        <taxon>Eukaryota</taxon>
        <taxon>Sar</taxon>
        <taxon>Alveolata</taxon>
        <taxon>Ciliophora</taxon>
        <taxon>Intramacronucleata</taxon>
        <taxon>Spirotrichea</taxon>
        <taxon>Hypotrichia</taxon>
        <taxon>Euplotida</taxon>
        <taxon>Euplotidae</taxon>
        <taxon>Moneuplotes</taxon>
    </lineage>
</organism>
<dbReference type="EMBL" id="CAMPGE010021144">
    <property type="protein sequence ID" value="CAI2379314.1"/>
    <property type="molecule type" value="Genomic_DNA"/>
</dbReference>
<accession>A0AAD1XUT9</accession>
<keyword evidence="1" id="KW-0472">Membrane</keyword>
<name>A0AAD1XUT9_EUPCR</name>
<protein>
    <submittedName>
        <fullName evidence="2">Uncharacterized protein</fullName>
    </submittedName>
</protein>
<proteinExistence type="predicted"/>
<reference evidence="2" key="1">
    <citation type="submission" date="2023-07" db="EMBL/GenBank/DDBJ databases">
        <authorList>
            <consortium name="AG Swart"/>
            <person name="Singh M."/>
            <person name="Singh A."/>
            <person name="Seah K."/>
            <person name="Emmerich C."/>
        </authorList>
    </citation>
    <scope>NUCLEOTIDE SEQUENCE</scope>
    <source>
        <strain evidence="2">DP1</strain>
    </source>
</reference>
<feature type="transmembrane region" description="Helical" evidence="1">
    <location>
        <begin position="66"/>
        <end position="96"/>
    </location>
</feature>
<keyword evidence="1" id="KW-1133">Transmembrane helix</keyword>
<comment type="caution">
    <text evidence="2">The sequence shown here is derived from an EMBL/GenBank/DDBJ whole genome shotgun (WGS) entry which is preliminary data.</text>
</comment>
<keyword evidence="1" id="KW-0812">Transmembrane</keyword>